<feature type="region of interest" description="Disordered" evidence="1">
    <location>
        <begin position="144"/>
        <end position="288"/>
    </location>
</feature>
<accession>A0ABY4DWI3</accession>
<feature type="compositionally biased region" description="Low complexity" evidence="1">
    <location>
        <begin position="122"/>
        <end position="131"/>
    </location>
</feature>
<dbReference type="PROSITE" id="PS51724">
    <property type="entry name" value="SPOR"/>
    <property type="match status" value="1"/>
</dbReference>
<feature type="domain" description="SPOR" evidence="3">
    <location>
        <begin position="299"/>
        <end position="377"/>
    </location>
</feature>
<dbReference type="Pfam" id="PF05036">
    <property type="entry name" value="SPOR"/>
    <property type="match status" value="1"/>
</dbReference>
<dbReference type="InterPro" id="IPR007730">
    <property type="entry name" value="SPOR-like_dom"/>
</dbReference>
<proteinExistence type="predicted"/>
<dbReference type="PANTHER" id="PTHR38687">
    <property type="entry name" value="CELL DIVISION PROTEIN DEDD-RELATED"/>
    <property type="match status" value="1"/>
</dbReference>
<feature type="compositionally biased region" description="Basic and acidic residues" evidence="1">
    <location>
        <begin position="221"/>
        <end position="239"/>
    </location>
</feature>
<evidence type="ECO:0000256" key="1">
    <source>
        <dbReference type="SAM" id="MobiDB-lite"/>
    </source>
</evidence>
<organism evidence="4 5">
    <name type="scientific">Uruburuella testudinis</name>
    <dbReference type="NCBI Taxonomy" id="1282863"/>
    <lineage>
        <taxon>Bacteria</taxon>
        <taxon>Pseudomonadati</taxon>
        <taxon>Pseudomonadota</taxon>
        <taxon>Betaproteobacteria</taxon>
        <taxon>Neisseriales</taxon>
        <taxon>Neisseriaceae</taxon>
        <taxon>Uruburuella</taxon>
    </lineage>
</organism>
<evidence type="ECO:0000313" key="4">
    <source>
        <dbReference type="EMBL" id="UOO83153.1"/>
    </source>
</evidence>
<feature type="region of interest" description="Disordered" evidence="1">
    <location>
        <begin position="81"/>
        <end position="131"/>
    </location>
</feature>
<sequence length="377" mass="39521">MADNRFNSLNEYEQLKRKNRRRLVGASVMVVLAGVLLAKVLNQGENKETVQNISIGASDVQTASSVETGDVPQVAINNQAASADDASDLSPAAVLEPAPEGSTRSTELANPLADGMPQNQNTDTTETAADPDTVFERAVVNEPADETPAAASPPAQTPQQTAKPQTAPQAAAPETAPRRETAAPPPVVVINNRNTAQQAAEKAAAGRKAEQARAAQQAAEARAREARQAAIQKEAELKKARQAKQQAARAEAQKQAETKKKQQAAAQQSKPQDILNNKAATAAAKPDPKAILEGRSTAAAAGGKALIQAGAYSSRDQARQTQQKLANAGVSAYISEAETSKGTVYRVRTGNYASRAAADRDLAKIRQQGVDGMVIGQ</sequence>
<evidence type="ECO:0000313" key="5">
    <source>
        <dbReference type="Proteomes" id="UP000829817"/>
    </source>
</evidence>
<dbReference type="EMBL" id="CP091508">
    <property type="protein sequence ID" value="UOO83153.1"/>
    <property type="molecule type" value="Genomic_DNA"/>
</dbReference>
<dbReference type="RefSeq" id="WP_244787552.1">
    <property type="nucleotide sequence ID" value="NZ_CP091508.1"/>
</dbReference>
<feature type="transmembrane region" description="Helical" evidence="2">
    <location>
        <begin position="23"/>
        <end position="41"/>
    </location>
</feature>
<keyword evidence="2" id="KW-0472">Membrane</keyword>
<name>A0ABY4DWI3_9NEIS</name>
<keyword evidence="5" id="KW-1185">Reference proteome</keyword>
<feature type="compositionally biased region" description="Low complexity" evidence="1">
    <location>
        <begin position="263"/>
        <end position="285"/>
    </location>
</feature>
<keyword evidence="2" id="KW-0812">Transmembrane</keyword>
<feature type="compositionally biased region" description="Basic and acidic residues" evidence="1">
    <location>
        <begin position="251"/>
        <end position="260"/>
    </location>
</feature>
<reference evidence="4 5" key="1">
    <citation type="journal article" date="2022" name="Res Sq">
        <title>Evolution of multicellular longitudinally dividing oral cavity symbionts (Neisseriaceae).</title>
        <authorList>
            <person name="Nyongesa S."/>
            <person name="Weber P."/>
            <person name="Bernet E."/>
            <person name="Pullido F."/>
            <person name="Nieckarz M."/>
            <person name="Delaby M."/>
            <person name="Nieves C."/>
            <person name="Viehboeck T."/>
            <person name="Krause N."/>
            <person name="Rivera-Millot A."/>
            <person name="Nakamura A."/>
            <person name="Vischer N."/>
            <person name="VanNieuwenhze M."/>
            <person name="Brun Y."/>
            <person name="Cava F."/>
            <person name="Bulgheresi S."/>
            <person name="Veyrier F."/>
        </authorList>
    </citation>
    <scope>NUCLEOTIDE SEQUENCE [LARGE SCALE GENOMIC DNA]</scope>
    <source>
        <strain evidence="4 5">CCUG 63373m</strain>
    </source>
</reference>
<dbReference type="PANTHER" id="PTHR38687:SF1">
    <property type="entry name" value="CELL DIVISION PROTEIN DEDD"/>
    <property type="match status" value="1"/>
</dbReference>
<feature type="compositionally biased region" description="Low complexity" evidence="1">
    <location>
        <begin position="147"/>
        <end position="175"/>
    </location>
</feature>
<gene>
    <name evidence="4" type="ORF">LVJ83_06765</name>
</gene>
<evidence type="ECO:0000259" key="3">
    <source>
        <dbReference type="PROSITE" id="PS51724"/>
    </source>
</evidence>
<dbReference type="SUPFAM" id="SSF110997">
    <property type="entry name" value="Sporulation related repeat"/>
    <property type="match status" value="1"/>
</dbReference>
<dbReference type="InterPro" id="IPR052521">
    <property type="entry name" value="Cell_div_SPOR-domain"/>
</dbReference>
<dbReference type="InterPro" id="IPR036680">
    <property type="entry name" value="SPOR-like_sf"/>
</dbReference>
<keyword evidence="2" id="KW-1133">Transmembrane helix</keyword>
<feature type="compositionally biased region" description="Low complexity" evidence="1">
    <location>
        <begin position="81"/>
        <end position="93"/>
    </location>
</feature>
<dbReference type="Gene3D" id="3.30.70.1070">
    <property type="entry name" value="Sporulation related repeat"/>
    <property type="match status" value="1"/>
</dbReference>
<protein>
    <submittedName>
        <fullName evidence="4">SPOR domain-containing protein</fullName>
    </submittedName>
</protein>
<evidence type="ECO:0000256" key="2">
    <source>
        <dbReference type="SAM" id="Phobius"/>
    </source>
</evidence>
<dbReference type="Proteomes" id="UP000829817">
    <property type="component" value="Chromosome"/>
</dbReference>